<proteinExistence type="predicted"/>
<dbReference type="HOGENOM" id="CLU_033323_8_3_10"/>
<dbReference type="Gene3D" id="3.40.50.1240">
    <property type="entry name" value="Phosphoglycerate mutase-like"/>
    <property type="match status" value="1"/>
</dbReference>
<evidence type="ECO:0000313" key="2">
    <source>
        <dbReference type="Proteomes" id="UP000010796"/>
    </source>
</evidence>
<dbReference type="SMART" id="SM00855">
    <property type="entry name" value="PGAM"/>
    <property type="match status" value="1"/>
</dbReference>
<dbReference type="InterPro" id="IPR050275">
    <property type="entry name" value="PGM_Phosphatase"/>
</dbReference>
<protein>
    <submittedName>
        <fullName evidence="1">Fructose-2,6-bisphosphatase</fullName>
    </submittedName>
</protein>
<evidence type="ECO:0000313" key="1">
    <source>
        <dbReference type="EMBL" id="AGA79973.1"/>
    </source>
</evidence>
<dbReference type="STRING" id="926556.Echvi_3761"/>
<sequence length="180" mass="20534">MEIRLIRHTRPAIPKGICYGQTDLLPADSFLEEVSTIKAQLVDAPSPMAIFTSPLLRCSRLAEALFPHHAITADPRLMELDFGQWEMKAWEEIPSAEITPWMEDFVRIPCTGGESYQQLYDRCVDFIVALRKQQLKNVTIITHAGPIRAIHAHFNDIALKDSFSLKVEYGEVLKLEDWKV</sequence>
<dbReference type="Proteomes" id="UP000010796">
    <property type="component" value="Chromosome"/>
</dbReference>
<dbReference type="eggNOG" id="COG0406">
    <property type="taxonomic scope" value="Bacteria"/>
</dbReference>
<dbReference type="SUPFAM" id="SSF53254">
    <property type="entry name" value="Phosphoglycerate mutase-like"/>
    <property type="match status" value="1"/>
</dbReference>
<dbReference type="Pfam" id="PF00300">
    <property type="entry name" value="His_Phos_1"/>
    <property type="match status" value="1"/>
</dbReference>
<reference evidence="2" key="1">
    <citation type="submission" date="2012-02" db="EMBL/GenBank/DDBJ databases">
        <title>The complete genome of Echinicola vietnamensis DSM 17526.</title>
        <authorList>
            <person name="Lucas S."/>
            <person name="Copeland A."/>
            <person name="Lapidus A."/>
            <person name="Glavina del Rio T."/>
            <person name="Dalin E."/>
            <person name="Tice H."/>
            <person name="Bruce D."/>
            <person name="Goodwin L."/>
            <person name="Pitluck S."/>
            <person name="Peters L."/>
            <person name="Ovchinnikova G."/>
            <person name="Teshima H."/>
            <person name="Kyrpides N."/>
            <person name="Mavromatis K."/>
            <person name="Ivanova N."/>
            <person name="Brettin T."/>
            <person name="Detter J.C."/>
            <person name="Han C."/>
            <person name="Larimer F."/>
            <person name="Land M."/>
            <person name="Hauser L."/>
            <person name="Markowitz V."/>
            <person name="Cheng J.-F."/>
            <person name="Hugenholtz P."/>
            <person name="Woyke T."/>
            <person name="Wu D."/>
            <person name="Brambilla E."/>
            <person name="Klenk H.-P."/>
            <person name="Eisen J.A."/>
        </authorList>
    </citation>
    <scope>NUCLEOTIDE SEQUENCE [LARGE SCALE GENOMIC DNA]</scope>
    <source>
        <strain evidence="2">DSM 17526 / LMG 23754 / KMM 6221</strain>
    </source>
</reference>
<dbReference type="EMBL" id="CP003346">
    <property type="protein sequence ID" value="AGA79973.1"/>
    <property type="molecule type" value="Genomic_DNA"/>
</dbReference>
<dbReference type="InterPro" id="IPR013078">
    <property type="entry name" value="His_Pase_superF_clade-1"/>
</dbReference>
<dbReference type="GO" id="GO:0016791">
    <property type="term" value="F:phosphatase activity"/>
    <property type="evidence" value="ECO:0007669"/>
    <property type="project" value="TreeGrafter"/>
</dbReference>
<dbReference type="AlphaFoldDB" id="L0G3T9"/>
<dbReference type="InterPro" id="IPR029033">
    <property type="entry name" value="His_PPase_superfam"/>
</dbReference>
<gene>
    <name evidence="1" type="ordered locus">Echvi_3761</name>
</gene>
<dbReference type="RefSeq" id="WP_015267515.1">
    <property type="nucleotide sequence ID" value="NC_019904.1"/>
</dbReference>
<organism evidence="1 2">
    <name type="scientific">Echinicola vietnamensis (strain DSM 17526 / LMG 23754 / KMM 6221)</name>
    <dbReference type="NCBI Taxonomy" id="926556"/>
    <lineage>
        <taxon>Bacteria</taxon>
        <taxon>Pseudomonadati</taxon>
        <taxon>Bacteroidota</taxon>
        <taxon>Cytophagia</taxon>
        <taxon>Cytophagales</taxon>
        <taxon>Cyclobacteriaceae</taxon>
        <taxon>Echinicola</taxon>
    </lineage>
</organism>
<dbReference type="PATRIC" id="fig|926556.3.peg.3957"/>
<keyword evidence="2" id="KW-1185">Reference proteome</keyword>
<dbReference type="PANTHER" id="PTHR48100">
    <property type="entry name" value="BROAD-SPECIFICITY PHOSPHATASE YOR283W-RELATED"/>
    <property type="match status" value="1"/>
</dbReference>
<dbReference type="CDD" id="cd07067">
    <property type="entry name" value="HP_PGM_like"/>
    <property type="match status" value="1"/>
</dbReference>
<dbReference type="OrthoDB" id="9782128at2"/>
<accession>L0G3T9</accession>
<name>L0G3T9_ECHVK</name>
<dbReference type="KEGG" id="evi:Echvi_3761"/>